<evidence type="ECO:0000313" key="4">
    <source>
        <dbReference type="Proteomes" id="UP000193498"/>
    </source>
</evidence>
<name>A0A1Y1XQC6_9FUNG</name>
<dbReference type="AlphaFoldDB" id="A0A1Y1XQC6"/>
<sequence>MLTIIFTLLAYLSCVAGYWNSTTRIGMVLYPKFEQLDVVGPHTIFSFAKVFLMAEKRGLVRSRIGTQWQVDHDFQNHPEFDVLFVPGGLVDDELANPAILEFIETQAKKAKVVLTVCTGSVLLAKTGLLDGSRATTNKMAWKKFTPQFPDVNWVKHARWVQDGKYITSSGVSAGTDMAAYFVKKYFGEQTLNNSLKVAEYIWNSNPDYDPFSGSADE</sequence>
<accession>A0A1Y1XQC6</accession>
<dbReference type="Proteomes" id="UP000193498">
    <property type="component" value="Unassembled WGS sequence"/>
</dbReference>
<dbReference type="GO" id="GO:0016740">
    <property type="term" value="F:transferase activity"/>
    <property type="evidence" value="ECO:0007669"/>
    <property type="project" value="UniProtKB-KW"/>
</dbReference>
<dbReference type="EMBL" id="MCFE01000551">
    <property type="protein sequence ID" value="ORX87524.1"/>
    <property type="molecule type" value="Genomic_DNA"/>
</dbReference>
<organism evidence="3 4">
    <name type="scientific">Basidiobolus meristosporus CBS 931.73</name>
    <dbReference type="NCBI Taxonomy" id="1314790"/>
    <lineage>
        <taxon>Eukaryota</taxon>
        <taxon>Fungi</taxon>
        <taxon>Fungi incertae sedis</taxon>
        <taxon>Zoopagomycota</taxon>
        <taxon>Entomophthoromycotina</taxon>
        <taxon>Basidiobolomycetes</taxon>
        <taxon>Basidiobolales</taxon>
        <taxon>Basidiobolaceae</taxon>
        <taxon>Basidiobolus</taxon>
    </lineage>
</organism>
<feature type="chain" id="PRO_5012801912" evidence="1">
    <location>
        <begin position="18"/>
        <end position="217"/>
    </location>
</feature>
<dbReference type="SUPFAM" id="SSF52317">
    <property type="entry name" value="Class I glutamine amidotransferase-like"/>
    <property type="match status" value="1"/>
</dbReference>
<dbReference type="OrthoDB" id="543156at2759"/>
<dbReference type="PANTHER" id="PTHR43130">
    <property type="entry name" value="ARAC-FAMILY TRANSCRIPTIONAL REGULATOR"/>
    <property type="match status" value="1"/>
</dbReference>
<evidence type="ECO:0000259" key="2">
    <source>
        <dbReference type="Pfam" id="PF01965"/>
    </source>
</evidence>
<dbReference type="InterPro" id="IPR002818">
    <property type="entry name" value="DJ-1/PfpI"/>
</dbReference>
<comment type="caution">
    <text evidence="3">The sequence shown here is derived from an EMBL/GenBank/DDBJ whole genome shotgun (WGS) entry which is preliminary data.</text>
</comment>
<keyword evidence="3" id="KW-0315">Glutamine amidotransferase</keyword>
<dbReference type="Pfam" id="PF01965">
    <property type="entry name" value="DJ-1_PfpI"/>
    <property type="match status" value="1"/>
</dbReference>
<proteinExistence type="predicted"/>
<dbReference type="InterPro" id="IPR052158">
    <property type="entry name" value="INH-QAR"/>
</dbReference>
<gene>
    <name evidence="3" type="ORF">K493DRAFT_237392</name>
</gene>
<feature type="domain" description="DJ-1/PfpI" evidence="2">
    <location>
        <begin position="24"/>
        <end position="183"/>
    </location>
</feature>
<evidence type="ECO:0000313" key="3">
    <source>
        <dbReference type="EMBL" id="ORX87524.1"/>
    </source>
</evidence>
<dbReference type="InterPro" id="IPR029062">
    <property type="entry name" value="Class_I_gatase-like"/>
</dbReference>
<dbReference type="Gene3D" id="3.40.50.880">
    <property type="match status" value="1"/>
</dbReference>
<dbReference type="CDD" id="cd03139">
    <property type="entry name" value="GATase1_PfpI_2"/>
    <property type="match status" value="1"/>
</dbReference>
<evidence type="ECO:0000256" key="1">
    <source>
        <dbReference type="SAM" id="SignalP"/>
    </source>
</evidence>
<dbReference type="InParanoid" id="A0A1Y1XQC6"/>
<keyword evidence="4" id="KW-1185">Reference proteome</keyword>
<keyword evidence="1" id="KW-0732">Signal</keyword>
<protein>
    <submittedName>
        <fullName evidence="3">Class I glutamine amidotransferase-like protein</fullName>
    </submittedName>
</protein>
<keyword evidence="3" id="KW-0808">Transferase</keyword>
<feature type="signal peptide" evidence="1">
    <location>
        <begin position="1"/>
        <end position="17"/>
    </location>
</feature>
<dbReference type="STRING" id="1314790.A0A1Y1XQC6"/>
<dbReference type="PANTHER" id="PTHR43130:SF15">
    <property type="entry name" value="THIJ_PFPI FAMILY PROTEIN (AFU_ORTHOLOGUE AFUA_5G14240)"/>
    <property type="match status" value="1"/>
</dbReference>
<reference evidence="3 4" key="1">
    <citation type="submission" date="2016-07" db="EMBL/GenBank/DDBJ databases">
        <title>Pervasive Adenine N6-methylation of Active Genes in Fungi.</title>
        <authorList>
            <consortium name="DOE Joint Genome Institute"/>
            <person name="Mondo S.J."/>
            <person name="Dannebaum R.O."/>
            <person name="Kuo R.C."/>
            <person name="Labutti K."/>
            <person name="Haridas S."/>
            <person name="Kuo A."/>
            <person name="Salamov A."/>
            <person name="Ahrendt S.R."/>
            <person name="Lipzen A."/>
            <person name="Sullivan W."/>
            <person name="Andreopoulos W.B."/>
            <person name="Clum A."/>
            <person name="Lindquist E."/>
            <person name="Daum C."/>
            <person name="Ramamoorthy G.K."/>
            <person name="Gryganskyi A."/>
            <person name="Culley D."/>
            <person name="Magnuson J.K."/>
            <person name="James T.Y."/>
            <person name="O'Malley M.A."/>
            <person name="Stajich J.E."/>
            <person name="Spatafora J.W."/>
            <person name="Visel A."/>
            <person name="Grigoriev I.V."/>
        </authorList>
    </citation>
    <scope>NUCLEOTIDE SEQUENCE [LARGE SCALE GENOMIC DNA]</scope>
    <source>
        <strain evidence="3 4">CBS 931.73</strain>
    </source>
</reference>